<dbReference type="RefSeq" id="WP_042974585.1">
    <property type="nucleotide sequence ID" value="NZ_JXHR01000003.1"/>
</dbReference>
<reference evidence="2 3" key="1">
    <citation type="submission" date="2015-09" db="EMBL/GenBank/DDBJ databases">
        <title>Spore heat resistance.</title>
        <authorList>
            <person name="Boekhorst J."/>
            <person name="Berendsen E.M."/>
            <person name="Wells-Bennik M.H."/>
            <person name="Kuipers O.P."/>
        </authorList>
    </citation>
    <scope>NUCLEOTIDE SEQUENCE [LARGE SCALE GENOMIC DNA]</scope>
    <source>
        <strain evidence="2 3">B4122</strain>
    </source>
</reference>
<feature type="region of interest" description="Disordered" evidence="1">
    <location>
        <begin position="93"/>
        <end position="112"/>
    </location>
</feature>
<protein>
    <recommendedName>
        <fullName evidence="4">Phage protein</fullName>
    </recommendedName>
</protein>
<accession>A0AAP1E1H4</accession>
<dbReference type="Pfam" id="PF23857">
    <property type="entry name" value="Phage_TAC_19"/>
    <property type="match status" value="1"/>
</dbReference>
<dbReference type="NCBIfam" id="NF047360">
    <property type="entry name" value="tail_chap_PVL"/>
    <property type="match status" value="1"/>
</dbReference>
<evidence type="ECO:0000313" key="2">
    <source>
        <dbReference type="EMBL" id="KZD90355.1"/>
    </source>
</evidence>
<comment type="caution">
    <text evidence="2">The sequence shown here is derived from an EMBL/GenBank/DDBJ whole genome shotgun (WGS) entry which is preliminary data.</text>
</comment>
<evidence type="ECO:0000313" key="3">
    <source>
        <dbReference type="Proteomes" id="UP000076442"/>
    </source>
</evidence>
<evidence type="ECO:0000256" key="1">
    <source>
        <dbReference type="SAM" id="MobiDB-lite"/>
    </source>
</evidence>
<gene>
    <name evidence="2" type="ORF">B4122_3276</name>
</gene>
<organism evidence="2 3">
    <name type="scientific">Bacillus subtilis</name>
    <dbReference type="NCBI Taxonomy" id="1423"/>
    <lineage>
        <taxon>Bacteria</taxon>
        <taxon>Bacillati</taxon>
        <taxon>Bacillota</taxon>
        <taxon>Bacilli</taxon>
        <taxon>Bacillales</taxon>
        <taxon>Bacillaceae</taxon>
        <taxon>Bacillus</taxon>
    </lineage>
</organism>
<name>A0AAP1E1H4_BACIU</name>
<dbReference type="AlphaFoldDB" id="A0AAP1E1H4"/>
<dbReference type="Proteomes" id="UP000076442">
    <property type="component" value="Unassembled WGS sequence"/>
</dbReference>
<sequence>MQITLLINGEEKVFSAPFIKGRMLREAIKLSKTSNFDDLDVGDLDNLVDYVVRVYDGQFSLDDFYDGISSEKMISTISDTIQGVVGTVNAGVESSGAAKDEGEATAETPAKN</sequence>
<proteinExistence type="predicted"/>
<dbReference type="EMBL" id="LJZV01000016">
    <property type="protein sequence ID" value="KZD90355.1"/>
    <property type="molecule type" value="Genomic_DNA"/>
</dbReference>
<dbReference type="InterPro" id="IPR057006">
    <property type="entry name" value="Phage_TAC_19"/>
</dbReference>
<evidence type="ECO:0008006" key="4">
    <source>
        <dbReference type="Google" id="ProtNLM"/>
    </source>
</evidence>